<dbReference type="InterPro" id="IPR028979">
    <property type="entry name" value="Ser_kin/Pase_Hpr-like_N_sf"/>
</dbReference>
<dbReference type="SUPFAM" id="SSF75138">
    <property type="entry name" value="HprK N-terminal domain-like"/>
    <property type="match status" value="1"/>
</dbReference>
<dbReference type="InterPro" id="IPR036388">
    <property type="entry name" value="WH-like_DNA-bd_sf"/>
</dbReference>
<dbReference type="SUPFAM" id="SSF46785">
    <property type="entry name" value="Winged helix' DNA-binding domain"/>
    <property type="match status" value="1"/>
</dbReference>
<name>A0A447Z536_9STRE</name>
<dbReference type="RefSeq" id="WP_126404416.1">
    <property type="nucleotide sequence ID" value="NZ_LR134266.1"/>
</dbReference>
<evidence type="ECO:0000313" key="4">
    <source>
        <dbReference type="EMBL" id="VED67402.1"/>
    </source>
</evidence>
<dbReference type="InterPro" id="IPR010766">
    <property type="entry name" value="DRTGG"/>
</dbReference>
<protein>
    <submittedName>
        <fullName evidence="4">DRTGG domain/CBS domain-containing protein</fullName>
    </submittedName>
</protein>
<dbReference type="NCBIfam" id="NF038279">
    <property type="entry name" value="TF_CBS_SpxR"/>
    <property type="match status" value="1"/>
</dbReference>
<evidence type="ECO:0000259" key="3">
    <source>
        <dbReference type="PROSITE" id="PS51371"/>
    </source>
</evidence>
<dbReference type="InterPro" id="IPR051257">
    <property type="entry name" value="Diverse_CBS-Domain"/>
</dbReference>
<sequence length="425" mass="47953">MSKHQAILDYLEKLPIGKRVSVRSISNYLQVSDGTAYRAIKEAENRGIVETRPRSGTVRVKSKKAVLEHLTFREIVEITGSEVLAGKEGLEREFNKFYIGAMTEEHILDYVSEGGLLIVGDRTNIQRLALKHDNAVLVTGGFDVDPSILELGRSGQTPILRTKHDTYTVATMINRALANMQIKTDILTVEQVYSPMHEYGFLRETDTVRDYLDLVRKSRFSRFPVVNQHQMVVGVVTMRDAGDKTPQTTLDKVMSRSVFTTNLSSSIANVSQRMIAEDFEMIPVIRSNQTLLGVITRRAVMDRMSKEQLSGLPTFSEQISQKVVLQANHFEITVEPSMLEKSGVLSNGVLTEVLTTVTRQLMMNSGKNLIIEQLLVYYLQAVQVDDTLRIETRIVRQTRRSAIIDFDLYLNLQLVTKATVTLKIN</sequence>
<dbReference type="EMBL" id="LR134266">
    <property type="protein sequence ID" value="VED67402.1"/>
    <property type="molecule type" value="Genomic_DNA"/>
</dbReference>
<dbReference type="InterPro" id="IPR006683">
    <property type="entry name" value="Thioestr_dom"/>
</dbReference>
<dbReference type="CDD" id="cd03440">
    <property type="entry name" value="hot_dog"/>
    <property type="match status" value="1"/>
</dbReference>
<dbReference type="InterPro" id="IPR029069">
    <property type="entry name" value="HotDog_dom_sf"/>
</dbReference>
<dbReference type="PANTHER" id="PTHR43080:SF2">
    <property type="entry name" value="CBS DOMAIN-CONTAINING PROTEIN"/>
    <property type="match status" value="1"/>
</dbReference>
<dbReference type="PANTHER" id="PTHR43080">
    <property type="entry name" value="CBS DOMAIN-CONTAINING PROTEIN CBSX3, MITOCHONDRIAL"/>
    <property type="match status" value="1"/>
</dbReference>
<dbReference type="Pfam" id="PF03061">
    <property type="entry name" value="4HBT"/>
    <property type="match status" value="1"/>
</dbReference>
<dbReference type="Pfam" id="PF00571">
    <property type="entry name" value="CBS"/>
    <property type="match status" value="2"/>
</dbReference>
<dbReference type="Proteomes" id="UP000270025">
    <property type="component" value="Chromosome"/>
</dbReference>
<dbReference type="Gene3D" id="3.10.580.10">
    <property type="entry name" value="CBS-domain"/>
    <property type="match status" value="1"/>
</dbReference>
<reference evidence="4 5" key="1">
    <citation type="submission" date="2018-12" db="EMBL/GenBank/DDBJ databases">
        <authorList>
            <consortium name="Pathogen Informatics"/>
        </authorList>
    </citation>
    <scope>NUCLEOTIDE SEQUENCE [LARGE SCALE GENOMIC DNA]</scope>
    <source>
        <strain evidence="4 5">NCTC3166</strain>
    </source>
</reference>
<accession>A0A447Z536</accession>
<dbReference type="Gene3D" id="3.10.129.10">
    <property type="entry name" value="Hotdog Thioesterase"/>
    <property type="match status" value="1"/>
</dbReference>
<dbReference type="SUPFAM" id="SSF54637">
    <property type="entry name" value="Thioesterase/thiol ester dehydrase-isomerase"/>
    <property type="match status" value="1"/>
</dbReference>
<gene>
    <name evidence="4" type="ORF">NCTC3166_01225</name>
</gene>
<dbReference type="SMART" id="SM00116">
    <property type="entry name" value="CBS"/>
    <property type="match status" value="2"/>
</dbReference>
<feature type="domain" description="CBS" evidence="3">
    <location>
        <begin position="193"/>
        <end position="252"/>
    </location>
</feature>
<dbReference type="CDD" id="cd04596">
    <property type="entry name" value="CBS_pair_DRTGG_assoc"/>
    <property type="match status" value="1"/>
</dbReference>
<dbReference type="Gene3D" id="3.40.1390.20">
    <property type="entry name" value="HprK N-terminal domain-like"/>
    <property type="match status" value="1"/>
</dbReference>
<dbReference type="InterPro" id="IPR046342">
    <property type="entry name" value="CBS_dom_sf"/>
</dbReference>
<keyword evidence="5" id="KW-1185">Reference proteome</keyword>
<evidence type="ECO:0000256" key="1">
    <source>
        <dbReference type="ARBA" id="ARBA00023122"/>
    </source>
</evidence>
<keyword evidence="1 2" id="KW-0129">CBS domain</keyword>
<dbReference type="InterPro" id="IPR036390">
    <property type="entry name" value="WH_DNA-bd_sf"/>
</dbReference>
<dbReference type="Gene3D" id="1.10.10.10">
    <property type="entry name" value="Winged helix-like DNA-binding domain superfamily/Winged helix DNA-binding domain"/>
    <property type="match status" value="1"/>
</dbReference>
<dbReference type="SUPFAM" id="SSF54631">
    <property type="entry name" value="CBS-domain pair"/>
    <property type="match status" value="1"/>
</dbReference>
<dbReference type="AlphaFoldDB" id="A0A447Z536"/>
<evidence type="ECO:0000313" key="5">
    <source>
        <dbReference type="Proteomes" id="UP000270025"/>
    </source>
</evidence>
<dbReference type="PROSITE" id="PS51371">
    <property type="entry name" value="CBS"/>
    <property type="match status" value="2"/>
</dbReference>
<dbReference type="InterPro" id="IPR000644">
    <property type="entry name" value="CBS_dom"/>
</dbReference>
<feature type="domain" description="CBS" evidence="3">
    <location>
        <begin position="254"/>
        <end position="310"/>
    </location>
</feature>
<evidence type="ECO:0000256" key="2">
    <source>
        <dbReference type="PROSITE-ProRule" id="PRU00703"/>
    </source>
</evidence>
<organism evidence="4 5">
    <name type="scientific">Streptococcus viridans</name>
    <dbReference type="NCBI Taxonomy" id="78535"/>
    <lineage>
        <taxon>Bacteria</taxon>
        <taxon>Bacillati</taxon>
        <taxon>Bacillota</taxon>
        <taxon>Bacilli</taxon>
        <taxon>Lactobacillales</taxon>
        <taxon>Streptococcaceae</taxon>
        <taxon>Streptococcus</taxon>
    </lineage>
</organism>
<dbReference type="KEGG" id="svf:NCTC3166_01225"/>
<proteinExistence type="predicted"/>
<dbReference type="Pfam" id="PF07085">
    <property type="entry name" value="DRTGG"/>
    <property type="match status" value="1"/>
</dbReference>